<dbReference type="AlphaFoldDB" id="A0A3T0N4Q8"/>
<accession>A0A3T0N4Q8</accession>
<dbReference type="Proteomes" id="UP000283063">
    <property type="component" value="Chromosome"/>
</dbReference>
<dbReference type="Pfam" id="PF10115">
    <property type="entry name" value="HlyU"/>
    <property type="match status" value="1"/>
</dbReference>
<name>A0A3T0N4Q8_9RHOB</name>
<reference evidence="1 2" key="1">
    <citation type="submission" date="2018-10" db="EMBL/GenBank/DDBJ databases">
        <title>Parasedimentitalea marina sp. nov., a psychrophilic bacterium isolated from deep seawater of the New Britain Trench.</title>
        <authorList>
            <person name="Cao J."/>
        </authorList>
    </citation>
    <scope>NUCLEOTIDE SEQUENCE [LARGE SCALE GENOMIC DNA]</scope>
    <source>
        <strain evidence="1 2">W43</strain>
    </source>
</reference>
<protein>
    <recommendedName>
        <fullName evidence="3">Transcriptional activator HlyU</fullName>
    </recommendedName>
</protein>
<keyword evidence="2" id="KW-1185">Reference proteome</keyword>
<dbReference type="EMBL" id="CP033219">
    <property type="protein sequence ID" value="AZV78994.1"/>
    <property type="molecule type" value="Genomic_DNA"/>
</dbReference>
<dbReference type="InterPro" id="IPR018772">
    <property type="entry name" value="Transcription_activator_HlyU"/>
</dbReference>
<dbReference type="RefSeq" id="WP_127749546.1">
    <property type="nucleotide sequence ID" value="NZ_CP033219.1"/>
</dbReference>
<evidence type="ECO:0000313" key="2">
    <source>
        <dbReference type="Proteomes" id="UP000283063"/>
    </source>
</evidence>
<dbReference type="KEGG" id="sedi:EBB79_14705"/>
<evidence type="ECO:0008006" key="3">
    <source>
        <dbReference type="Google" id="ProtNLM"/>
    </source>
</evidence>
<organism evidence="1 2">
    <name type="scientific">Parasedimentitalea marina</name>
    <dbReference type="NCBI Taxonomy" id="2483033"/>
    <lineage>
        <taxon>Bacteria</taxon>
        <taxon>Pseudomonadati</taxon>
        <taxon>Pseudomonadota</taxon>
        <taxon>Alphaproteobacteria</taxon>
        <taxon>Rhodobacterales</taxon>
        <taxon>Paracoccaceae</taxon>
        <taxon>Parasedimentitalea</taxon>
    </lineage>
</organism>
<gene>
    <name evidence="1" type="ORF">EBB79_14705</name>
</gene>
<evidence type="ECO:0000313" key="1">
    <source>
        <dbReference type="EMBL" id="AZV78994.1"/>
    </source>
</evidence>
<proteinExistence type="predicted"/>
<sequence length="92" mass="9809">MSLLKKLFGGSSAATPKAPEPEMYNGFAIFPDPLAEGKGYRLGARIEKEIGGELKIHKLIRADTFSASDAAAEAAIQKAKLAIDQMGDRIFG</sequence>
<dbReference type="OrthoDB" id="9800971at2"/>